<dbReference type="InterPro" id="IPR018517">
    <property type="entry name" value="tRNA_hU_synthase_CS"/>
</dbReference>
<keyword evidence="4 12" id="KW-0285">Flavoprotein</keyword>
<dbReference type="EMBL" id="PFBH01000015">
    <property type="protein sequence ID" value="PIR85106.1"/>
    <property type="molecule type" value="Genomic_DNA"/>
</dbReference>
<evidence type="ECO:0000256" key="2">
    <source>
        <dbReference type="ARBA" id="ARBA00002790"/>
    </source>
</evidence>
<feature type="domain" description="DUS-like FMN-binding" evidence="15">
    <location>
        <begin position="16"/>
        <end position="321"/>
    </location>
</feature>
<comment type="catalytic activity">
    <reaction evidence="10">
        <text>a 5,6-dihydrouridine in tRNA + NADP(+) = a uridine in tRNA + NADPH + H(+)</text>
        <dbReference type="Rhea" id="RHEA:23624"/>
        <dbReference type="Rhea" id="RHEA-COMP:13339"/>
        <dbReference type="Rhea" id="RHEA-COMP:13887"/>
        <dbReference type="ChEBI" id="CHEBI:15378"/>
        <dbReference type="ChEBI" id="CHEBI:57783"/>
        <dbReference type="ChEBI" id="CHEBI:58349"/>
        <dbReference type="ChEBI" id="CHEBI:65315"/>
        <dbReference type="ChEBI" id="CHEBI:74443"/>
    </reaction>
</comment>
<dbReference type="InterPro" id="IPR024036">
    <property type="entry name" value="tRNA-dHydroUridine_Synthase_C"/>
</dbReference>
<feature type="binding site" evidence="14">
    <location>
        <position position="147"/>
    </location>
    <ligand>
        <name>FMN</name>
        <dbReference type="ChEBI" id="CHEBI:58210"/>
    </ligand>
</feature>
<organism evidence="16 17">
    <name type="scientific">Candidatus Kaiserbacteria bacterium CG10_big_fil_rev_8_21_14_0_10_45_20</name>
    <dbReference type="NCBI Taxonomy" id="1974607"/>
    <lineage>
        <taxon>Bacteria</taxon>
        <taxon>Candidatus Kaiseribacteriota</taxon>
    </lineage>
</organism>
<protein>
    <recommendedName>
        <fullName evidence="12">tRNA-dihydrouridine synthase</fullName>
        <ecNumber evidence="12">1.3.1.-</ecNumber>
    </recommendedName>
</protein>
<dbReference type="EC" id="1.3.1.-" evidence="12"/>
<evidence type="ECO:0000256" key="6">
    <source>
        <dbReference type="ARBA" id="ARBA00022694"/>
    </source>
</evidence>
<keyword evidence="8" id="KW-0694">RNA-binding</keyword>
<dbReference type="InterPro" id="IPR013785">
    <property type="entry name" value="Aldolase_TIM"/>
</dbReference>
<evidence type="ECO:0000256" key="3">
    <source>
        <dbReference type="ARBA" id="ARBA00022555"/>
    </source>
</evidence>
<name>A0A2H0UHF2_9BACT</name>
<dbReference type="PANTHER" id="PTHR11082">
    <property type="entry name" value="TRNA-DIHYDROURIDINE SYNTHASE"/>
    <property type="match status" value="1"/>
</dbReference>
<keyword evidence="3" id="KW-0820">tRNA-binding</keyword>
<keyword evidence="6 12" id="KW-0819">tRNA processing</keyword>
<dbReference type="PANTHER" id="PTHR11082:SF25">
    <property type="entry name" value="DUS-LIKE FMN-BINDING DOMAIN-CONTAINING PROTEIN"/>
    <property type="match status" value="1"/>
</dbReference>
<keyword evidence="5 12" id="KW-0288">FMN</keyword>
<comment type="similarity">
    <text evidence="12">Belongs to the dus family.</text>
</comment>
<evidence type="ECO:0000256" key="12">
    <source>
        <dbReference type="PIRNR" id="PIRNR006621"/>
    </source>
</evidence>
<sequence length="324" mass="36063">MAKGFWKECKKPIMALAPMADVTDPAFRAVIARYGKPDVMWTEFVSADGLVRAPEEGRRKLLADLQYKEEERPIVAQFFTSNPDHMEQVARLAVELGFDGIDINMGCPDRSIEKQGAGAGHIKDPDRAVAVIEAAQRGAGDTPVSVKTRLGYNKDELEEWLPRLLETNISALTLHVRTRKEMSKVPARWERVGRAVELRDKLAQETLILGNGDVVDIADARQKVAESGADGAMLGRAIFGNPWLFSNVGRPTSNISLKERLEVMVEHTKLFEEMLPHKNFAIMKKHYKAYVSGFEGASDLRVRLMEAENAATVEEIVSDFLSNA</sequence>
<dbReference type="Pfam" id="PF01207">
    <property type="entry name" value="Dus"/>
    <property type="match status" value="1"/>
</dbReference>
<comment type="caution">
    <text evidence="16">The sequence shown here is derived from an EMBL/GenBank/DDBJ whole genome shotgun (WGS) entry which is preliminary data.</text>
</comment>
<dbReference type="InterPro" id="IPR001269">
    <property type="entry name" value="DUS_fam"/>
</dbReference>
<dbReference type="Proteomes" id="UP000229315">
    <property type="component" value="Unassembled WGS sequence"/>
</dbReference>
<comment type="cofactor">
    <cofactor evidence="1 12 14">
        <name>FMN</name>
        <dbReference type="ChEBI" id="CHEBI:58210"/>
    </cofactor>
</comment>
<dbReference type="InterPro" id="IPR035587">
    <property type="entry name" value="DUS-like_FMN-bd"/>
</dbReference>
<evidence type="ECO:0000256" key="8">
    <source>
        <dbReference type="ARBA" id="ARBA00022884"/>
    </source>
</evidence>
<evidence type="ECO:0000256" key="1">
    <source>
        <dbReference type="ARBA" id="ARBA00001917"/>
    </source>
</evidence>
<keyword evidence="14" id="KW-0547">Nucleotide-binding</keyword>
<evidence type="ECO:0000313" key="17">
    <source>
        <dbReference type="Proteomes" id="UP000229315"/>
    </source>
</evidence>
<feature type="binding site" evidence="14">
    <location>
        <begin position="18"/>
        <end position="20"/>
    </location>
    <ligand>
        <name>FMN</name>
        <dbReference type="ChEBI" id="CHEBI:58210"/>
    </ligand>
</feature>
<feature type="active site" description="Proton donor" evidence="13">
    <location>
        <position position="107"/>
    </location>
</feature>
<dbReference type="GO" id="GO:0000049">
    <property type="term" value="F:tRNA binding"/>
    <property type="evidence" value="ECO:0007669"/>
    <property type="project" value="UniProtKB-KW"/>
</dbReference>
<feature type="binding site" evidence="14">
    <location>
        <position position="175"/>
    </location>
    <ligand>
        <name>FMN</name>
        <dbReference type="ChEBI" id="CHEBI:58210"/>
    </ligand>
</feature>
<keyword evidence="7" id="KW-0521">NADP</keyword>
<feature type="binding site" evidence="14">
    <location>
        <begin position="235"/>
        <end position="236"/>
    </location>
    <ligand>
        <name>FMN</name>
        <dbReference type="ChEBI" id="CHEBI:58210"/>
    </ligand>
</feature>
<comment type="function">
    <text evidence="2 12">Catalyzes the synthesis of 5,6-dihydrouridine (D), a modified base found in the D-loop of most tRNAs, via the reduction of the C5-C6 double bond in target uridines.</text>
</comment>
<feature type="binding site" evidence="14">
    <location>
        <position position="77"/>
    </location>
    <ligand>
        <name>FMN</name>
        <dbReference type="ChEBI" id="CHEBI:58210"/>
    </ligand>
</feature>
<dbReference type="Gene3D" id="3.20.20.70">
    <property type="entry name" value="Aldolase class I"/>
    <property type="match status" value="1"/>
</dbReference>
<evidence type="ECO:0000256" key="9">
    <source>
        <dbReference type="ARBA" id="ARBA00023002"/>
    </source>
</evidence>
<evidence type="ECO:0000256" key="11">
    <source>
        <dbReference type="ARBA" id="ARBA00048802"/>
    </source>
</evidence>
<reference evidence="17" key="1">
    <citation type="submission" date="2017-09" db="EMBL/GenBank/DDBJ databases">
        <title>Depth-based differentiation of microbial function through sediment-hosted aquifers and enrichment of novel symbionts in the deep terrestrial subsurface.</title>
        <authorList>
            <person name="Probst A.J."/>
            <person name="Ladd B."/>
            <person name="Jarett J.K."/>
            <person name="Geller-Mcgrath D.E."/>
            <person name="Sieber C.M.K."/>
            <person name="Emerson J.B."/>
            <person name="Anantharaman K."/>
            <person name="Thomas B.C."/>
            <person name="Malmstrom R."/>
            <person name="Stieglmeier M."/>
            <person name="Klingl A."/>
            <person name="Woyke T."/>
            <person name="Ryan C.M."/>
            <person name="Banfield J.F."/>
        </authorList>
    </citation>
    <scope>NUCLEOTIDE SEQUENCE [LARGE SCALE GENOMIC DNA]</scope>
</reference>
<dbReference type="PROSITE" id="PS01136">
    <property type="entry name" value="UPF0034"/>
    <property type="match status" value="1"/>
</dbReference>
<gene>
    <name evidence="16" type="ORF">COU15_02525</name>
</gene>
<evidence type="ECO:0000256" key="10">
    <source>
        <dbReference type="ARBA" id="ARBA00048205"/>
    </source>
</evidence>
<comment type="catalytic activity">
    <reaction evidence="11">
        <text>a 5,6-dihydrouridine in tRNA + NAD(+) = a uridine in tRNA + NADH + H(+)</text>
        <dbReference type="Rhea" id="RHEA:54452"/>
        <dbReference type="Rhea" id="RHEA-COMP:13339"/>
        <dbReference type="Rhea" id="RHEA-COMP:13887"/>
        <dbReference type="ChEBI" id="CHEBI:15378"/>
        <dbReference type="ChEBI" id="CHEBI:57540"/>
        <dbReference type="ChEBI" id="CHEBI:57945"/>
        <dbReference type="ChEBI" id="CHEBI:65315"/>
        <dbReference type="ChEBI" id="CHEBI:74443"/>
    </reaction>
</comment>
<evidence type="ECO:0000256" key="13">
    <source>
        <dbReference type="PIRSR" id="PIRSR006621-1"/>
    </source>
</evidence>
<dbReference type="GO" id="GO:0050660">
    <property type="term" value="F:flavin adenine dinucleotide binding"/>
    <property type="evidence" value="ECO:0007669"/>
    <property type="project" value="InterPro"/>
</dbReference>
<dbReference type="AlphaFoldDB" id="A0A2H0UHF2"/>
<evidence type="ECO:0000256" key="7">
    <source>
        <dbReference type="ARBA" id="ARBA00022857"/>
    </source>
</evidence>
<evidence type="ECO:0000259" key="15">
    <source>
        <dbReference type="Pfam" id="PF01207"/>
    </source>
</evidence>
<proteinExistence type="inferred from homology"/>
<accession>A0A2H0UHF2</accession>
<keyword evidence="9 12" id="KW-0560">Oxidoreductase</keyword>
<evidence type="ECO:0000256" key="5">
    <source>
        <dbReference type="ARBA" id="ARBA00022643"/>
    </source>
</evidence>
<dbReference type="Gene3D" id="1.10.1200.80">
    <property type="entry name" value="Putative flavin oxidoreducatase, domain 2"/>
    <property type="match status" value="1"/>
</dbReference>
<dbReference type="SUPFAM" id="SSF51395">
    <property type="entry name" value="FMN-linked oxidoreductases"/>
    <property type="match status" value="1"/>
</dbReference>
<evidence type="ECO:0000256" key="4">
    <source>
        <dbReference type="ARBA" id="ARBA00022630"/>
    </source>
</evidence>
<evidence type="ECO:0000313" key="16">
    <source>
        <dbReference type="EMBL" id="PIR85106.1"/>
    </source>
</evidence>
<dbReference type="GO" id="GO:0017150">
    <property type="term" value="F:tRNA dihydrouridine synthase activity"/>
    <property type="evidence" value="ECO:0007669"/>
    <property type="project" value="InterPro"/>
</dbReference>
<dbReference type="CDD" id="cd02801">
    <property type="entry name" value="DUS_like_FMN"/>
    <property type="match status" value="1"/>
</dbReference>
<dbReference type="PIRSF" id="PIRSF006621">
    <property type="entry name" value="Dus"/>
    <property type="match status" value="1"/>
</dbReference>
<evidence type="ECO:0000256" key="14">
    <source>
        <dbReference type="PIRSR" id="PIRSR006621-2"/>
    </source>
</evidence>